<dbReference type="EMBL" id="CP076128">
    <property type="protein sequence ID" value="QWG08305.1"/>
    <property type="molecule type" value="Genomic_DNA"/>
</dbReference>
<protein>
    <submittedName>
        <fullName evidence="2">Uncharacterized protein</fullName>
    </submittedName>
</protein>
<dbReference type="RefSeq" id="WP_144072226.1">
    <property type="nucleotide sequence ID" value="NZ_CP076128.1"/>
</dbReference>
<evidence type="ECO:0000313" key="2">
    <source>
        <dbReference type="EMBL" id="QWG08305.1"/>
    </source>
</evidence>
<sequence>MKNLISFIVCIFLSTAIYAQSFVPALSVQGMVSSKEAYVVLNDGTKITGKVGTASLTNNILKSVTIKEADGTKHKLKADQIKEFAVKPKDFFKFEQSMNAGSIKELSGRNFSDVVDQEYVYYEQAILPGKKNKFALMQLLNPGFDHVIKVYKDPNAKQTGGLGVAGVKVTGGIDKSYLVTDTGSNRAVLIEKKKYEKEARKVIFDKCPEIFTKYYDGDKFKWKDFAEHVYVYDQLCGDQK</sequence>
<name>A0ABX8GXH2_9BACT</name>
<evidence type="ECO:0000313" key="3">
    <source>
        <dbReference type="Proteomes" id="UP000682802"/>
    </source>
</evidence>
<accession>A0ABX8GXH2</accession>
<organism evidence="2 3">
    <name type="scientific">Flammeovirga kamogawensis</name>
    <dbReference type="NCBI Taxonomy" id="373891"/>
    <lineage>
        <taxon>Bacteria</taxon>
        <taxon>Pseudomonadati</taxon>
        <taxon>Bacteroidota</taxon>
        <taxon>Cytophagia</taxon>
        <taxon>Cytophagales</taxon>
        <taxon>Flammeovirgaceae</taxon>
        <taxon>Flammeovirga</taxon>
    </lineage>
</organism>
<evidence type="ECO:0000256" key="1">
    <source>
        <dbReference type="SAM" id="SignalP"/>
    </source>
</evidence>
<dbReference type="Proteomes" id="UP000682802">
    <property type="component" value="Chromosome 1"/>
</dbReference>
<reference evidence="2 3" key="1">
    <citation type="submission" date="2021-05" db="EMBL/GenBank/DDBJ databases">
        <title>Comparative genomic studies on the polysaccharide-degrading batcterial strains of the Flammeovirga genus.</title>
        <authorList>
            <person name="Zewei F."/>
            <person name="Zheng Z."/>
            <person name="Yu L."/>
            <person name="Ruyue G."/>
            <person name="Yanhong M."/>
            <person name="Yuanyuan C."/>
            <person name="Jingyan G."/>
            <person name="Wenjun H."/>
        </authorList>
    </citation>
    <scope>NUCLEOTIDE SEQUENCE [LARGE SCALE GENOMIC DNA]</scope>
    <source>
        <strain evidence="2 3">YS10</strain>
    </source>
</reference>
<keyword evidence="1" id="KW-0732">Signal</keyword>
<proteinExistence type="predicted"/>
<gene>
    <name evidence="2" type="ORF">KM029_05045</name>
</gene>
<feature type="signal peptide" evidence="1">
    <location>
        <begin position="1"/>
        <end position="19"/>
    </location>
</feature>
<keyword evidence="3" id="KW-1185">Reference proteome</keyword>
<feature type="chain" id="PRO_5047270760" evidence="1">
    <location>
        <begin position="20"/>
        <end position="240"/>
    </location>
</feature>